<dbReference type="PROSITE" id="PS51257">
    <property type="entry name" value="PROKAR_LIPOPROTEIN"/>
    <property type="match status" value="1"/>
</dbReference>
<dbReference type="EMBL" id="CM001466">
    <property type="protein sequence ID" value="EHY89188.1"/>
    <property type="molecule type" value="Genomic_DNA"/>
</dbReference>
<accession>H8G4T5</accession>
<proteinExistence type="predicted"/>
<keyword evidence="2" id="KW-0732">Signal</keyword>
<keyword evidence="4" id="KW-1185">Reference proteome</keyword>
<evidence type="ECO:0000256" key="2">
    <source>
        <dbReference type="SAM" id="SignalP"/>
    </source>
</evidence>
<evidence type="ECO:0008006" key="5">
    <source>
        <dbReference type="Google" id="ProtNLM"/>
    </source>
</evidence>
<dbReference type="InterPro" id="IPR036182">
    <property type="entry name" value="PCuAC_sf"/>
</dbReference>
<dbReference type="RefSeq" id="WP_005441591.1">
    <property type="nucleotide sequence ID" value="NZ_CM001466.1"/>
</dbReference>
<evidence type="ECO:0000313" key="4">
    <source>
        <dbReference type="Proteomes" id="UP000004705"/>
    </source>
</evidence>
<dbReference type="Proteomes" id="UP000004705">
    <property type="component" value="Chromosome"/>
</dbReference>
<feature type="signal peptide" evidence="2">
    <location>
        <begin position="1"/>
        <end position="32"/>
    </location>
</feature>
<evidence type="ECO:0000313" key="3">
    <source>
        <dbReference type="EMBL" id="EHY89188.1"/>
    </source>
</evidence>
<feature type="chain" id="PRO_5003611863" description="Copper(I)-binding protein" evidence="2">
    <location>
        <begin position="33"/>
        <end position="196"/>
    </location>
</feature>
<dbReference type="Gene3D" id="2.60.40.1890">
    <property type="entry name" value="PCu(A)C copper chaperone"/>
    <property type="match status" value="1"/>
</dbReference>
<dbReference type="InterPro" id="IPR007410">
    <property type="entry name" value="LpqE-like"/>
</dbReference>
<evidence type="ECO:0000256" key="1">
    <source>
        <dbReference type="SAM" id="MobiDB-lite"/>
    </source>
</evidence>
<dbReference type="PANTHER" id="PTHR36302">
    <property type="entry name" value="BLR7088 PROTEIN"/>
    <property type="match status" value="1"/>
</dbReference>
<dbReference type="OrthoDB" id="5188566at2"/>
<reference evidence="3 4" key="1">
    <citation type="journal article" date="2012" name="Stand. Genomic Sci.">
        <title>Genome sequence of the soil bacterium Saccharomonospora azurea type strain (NA-128(T)).</title>
        <authorList>
            <person name="Klenk H.P."/>
            <person name="Held B."/>
            <person name="Lucas S."/>
            <person name="Lapidus A."/>
            <person name="Copeland A."/>
            <person name="Hammon N."/>
            <person name="Pitluck S."/>
            <person name="Goodwin L.A."/>
            <person name="Han C."/>
            <person name="Tapia R."/>
            <person name="Brambilla E.M."/>
            <person name="Potter G."/>
            <person name="Land M."/>
            <person name="Ivanova N."/>
            <person name="Rohde M."/>
            <person name="Goker M."/>
            <person name="Detter J.C."/>
            <person name="Kyrpides N.C."/>
            <person name="Woyke T."/>
        </authorList>
    </citation>
    <scope>NUCLEOTIDE SEQUENCE [LARGE SCALE GENOMIC DNA]</scope>
    <source>
        <strain evidence="3 4">NA-128</strain>
    </source>
</reference>
<name>H8G4T5_9PSEU</name>
<organism evidence="3 4">
    <name type="scientific">Saccharomonospora azurea NA-128</name>
    <dbReference type="NCBI Taxonomy" id="882081"/>
    <lineage>
        <taxon>Bacteria</taxon>
        <taxon>Bacillati</taxon>
        <taxon>Actinomycetota</taxon>
        <taxon>Actinomycetes</taxon>
        <taxon>Pseudonocardiales</taxon>
        <taxon>Pseudonocardiaceae</taxon>
        <taxon>Saccharomonospora</taxon>
    </lineage>
</organism>
<gene>
    <name evidence="3" type="ORF">SacazDRAFT_02279</name>
</gene>
<dbReference type="HOGENOM" id="CLU_089306_1_0_11"/>
<dbReference type="SUPFAM" id="SSF110087">
    <property type="entry name" value="DR1885-like metal-binding protein"/>
    <property type="match status" value="1"/>
</dbReference>
<dbReference type="PANTHER" id="PTHR36302:SF1">
    <property type="entry name" value="COPPER CHAPERONE PCU(A)C"/>
    <property type="match status" value="1"/>
</dbReference>
<dbReference type="AlphaFoldDB" id="H8G4T5"/>
<protein>
    <recommendedName>
        <fullName evidence="5">Copper(I)-binding protein</fullName>
    </recommendedName>
</protein>
<dbReference type="Pfam" id="PF04314">
    <property type="entry name" value="PCuAC"/>
    <property type="match status" value="1"/>
</dbReference>
<feature type="compositionally biased region" description="Basic and acidic residues" evidence="1">
    <location>
        <begin position="180"/>
        <end position="196"/>
    </location>
</feature>
<feature type="region of interest" description="Disordered" evidence="1">
    <location>
        <begin position="175"/>
        <end position="196"/>
    </location>
</feature>
<sequence length="196" mass="20130">MKRRTVGSRAASVGPIVAAVGAALLVTGCAAGQITQTDTQVAAIDGTSAEVGPIAIRNAEVALPEGAGPEAPVYPQGSDAETMIWIVNQSDQADELVSASTEAADNVVLEGSRAVPAYRTLVLGQDAPATGDEVTGDPTRGSLTLQGLKRELRSGQMIDLTLTFRDAGQVTFELPVTLPDEPRTKSPEPEGEGGGH</sequence>
<dbReference type="InterPro" id="IPR058248">
    <property type="entry name" value="Lxx211020-like"/>
</dbReference>